<organism evidence="4 5">
    <name type="scientific">Candidatus Clostridium radicumherbarum</name>
    <dbReference type="NCBI Taxonomy" id="3381662"/>
    <lineage>
        <taxon>Bacteria</taxon>
        <taxon>Bacillati</taxon>
        <taxon>Bacillota</taxon>
        <taxon>Clostridia</taxon>
        <taxon>Eubacteriales</taxon>
        <taxon>Clostridiaceae</taxon>
        <taxon>Clostridium</taxon>
    </lineage>
</organism>
<dbReference type="InterPro" id="IPR027417">
    <property type="entry name" value="P-loop_NTPase"/>
</dbReference>
<evidence type="ECO:0000313" key="5">
    <source>
        <dbReference type="Proteomes" id="UP001623661"/>
    </source>
</evidence>
<keyword evidence="1" id="KW-0175">Coiled coil</keyword>
<evidence type="ECO:0000256" key="2">
    <source>
        <dbReference type="SAM" id="Phobius"/>
    </source>
</evidence>
<comment type="caution">
    <text evidence="4">The sequence shown here is derived from an EMBL/GenBank/DDBJ whole genome shotgun (WGS) entry which is preliminary data.</text>
</comment>
<gene>
    <name evidence="4" type="ORF">ACJDUH_17390</name>
</gene>
<reference evidence="4 5" key="1">
    <citation type="submission" date="2024-11" db="EMBL/GenBank/DDBJ databases">
        <authorList>
            <person name="Heng Y.C."/>
            <person name="Lim A.C.H."/>
            <person name="Lee J.K.Y."/>
            <person name="Kittelmann S."/>
        </authorList>
    </citation>
    <scope>NUCLEOTIDE SEQUENCE [LARGE SCALE GENOMIC DNA]</scope>
    <source>
        <strain evidence="4 5">WILCCON 0202</strain>
    </source>
</reference>
<feature type="coiled-coil region" evidence="1">
    <location>
        <begin position="387"/>
        <end position="414"/>
    </location>
</feature>
<dbReference type="InterPro" id="IPR038729">
    <property type="entry name" value="Rad50/SbcC_AAA"/>
</dbReference>
<dbReference type="Proteomes" id="UP001623661">
    <property type="component" value="Unassembled WGS sequence"/>
</dbReference>
<accession>A0ABW8U1J4</accession>
<dbReference type="EMBL" id="JBJHZY010000004">
    <property type="protein sequence ID" value="MFL0269852.1"/>
    <property type="molecule type" value="Genomic_DNA"/>
</dbReference>
<feature type="domain" description="Rad50/SbcC-type AAA" evidence="3">
    <location>
        <begin position="6"/>
        <end position="212"/>
    </location>
</feature>
<evidence type="ECO:0000313" key="4">
    <source>
        <dbReference type="EMBL" id="MFL0269852.1"/>
    </source>
</evidence>
<name>A0ABW8U1J4_9CLOT</name>
<evidence type="ECO:0000259" key="3">
    <source>
        <dbReference type="Pfam" id="PF13476"/>
    </source>
</evidence>
<dbReference type="Pfam" id="PF13476">
    <property type="entry name" value="AAA_23"/>
    <property type="match status" value="1"/>
</dbReference>
<keyword evidence="2" id="KW-0472">Membrane</keyword>
<evidence type="ECO:0000256" key="1">
    <source>
        <dbReference type="SAM" id="Coils"/>
    </source>
</evidence>
<keyword evidence="2" id="KW-1133">Transmembrane helix</keyword>
<dbReference type="PANTHER" id="PTHR41259:SF1">
    <property type="entry name" value="DOUBLE-STRAND BREAK REPAIR RAD50 ATPASE, PUTATIVE-RELATED"/>
    <property type="match status" value="1"/>
</dbReference>
<dbReference type="Gene3D" id="3.40.50.300">
    <property type="entry name" value="P-loop containing nucleotide triphosphate hydrolases"/>
    <property type="match status" value="2"/>
</dbReference>
<feature type="coiled-coil region" evidence="1">
    <location>
        <begin position="527"/>
        <end position="561"/>
    </location>
</feature>
<protein>
    <submittedName>
        <fullName evidence="4">AAA family ATPase</fullName>
    </submittedName>
</protein>
<sequence length="943" mass="108669">MKINRLYIGDLGIYRNALMEDISSKIVVIGGLNRSGKTTLLDILRNMPFGFPKNLRPSSVEYYLECDLENENEEKLSLRINGLKEPQISFKNESRKYTGKLYGDIDKFTYSQLYTITLDELKRLNNKNDEEKLQAVLLGAGISDIVHVPKLIDDIRKDKEKIGGKNGNPKAKLFKPYYEKLLSGVNNRDEALEQVDIFTAKEAEEAKLNQDIILKIDEIDILKDHVLVFELLDNNYDDYIILNKLNNELEILGEKNFDFDFYSLPAIESAESLYEEYCEVYNSYNKVLVNDNVIAKDENSSIELLKFEDKIRFYVKNISGLKQKLIEQSALDKDSETLKESVLKGMETLNFNPNKGYDQILDIESDLIKEDKLVSLTEEIRYVKEHRYSSNEELEAEREQIETLRKELKALKNNEFASSFKSYLFTSFGILFAGILIYFVNKAIAYGFFITGITSAVLYFFIKQGNLNQVNSNIINLKLQLKAAESKEAVYIQKLKNINIKEADLKNSYKVYKEKLMIKEDITEQGVLQYFKEIKELKHNIRNLINLKEKIEKNNDTINIELKGMDALVNKFIKLEETNRGNILTSCEEIFNCLEILDKELEKAKLLVNAKDKLLISEAKLNEKLRLKEYNKPIDFLVPKLLEQYKVFNALNELKGKLQVIKKNITKNLSSERICSAFKTVGKLYNIDKAETIEYFYSMLNIYPVKAEIQNELEISENKLKEANNKLEDLKEEMQMVKFELDSLSTSSKLQEAQVLIDEGRLSLKPLAVKYSVLSAAEYILETVQNEFLDNAKHKLLNGAGEIFSKITSGEYKAVLPGDNLLQTDFKTVEAQGKVEESTSMLSRGTAEQLFLSVRLNRIKAIKEKLPIIFDDPFVNFDDSHVQNTLKLITELSENNQIFILTCHGEVIKHIEAIKNEVQYWKLNKGKFELSNSDELIDHLTKI</sequence>
<feature type="transmembrane region" description="Helical" evidence="2">
    <location>
        <begin position="444"/>
        <end position="462"/>
    </location>
</feature>
<keyword evidence="5" id="KW-1185">Reference proteome</keyword>
<feature type="transmembrane region" description="Helical" evidence="2">
    <location>
        <begin position="422"/>
        <end position="439"/>
    </location>
</feature>
<proteinExistence type="predicted"/>
<dbReference type="SUPFAM" id="SSF52540">
    <property type="entry name" value="P-loop containing nucleoside triphosphate hydrolases"/>
    <property type="match status" value="1"/>
</dbReference>
<dbReference type="RefSeq" id="WP_406766473.1">
    <property type="nucleotide sequence ID" value="NZ_JBJHZY010000004.1"/>
</dbReference>
<feature type="coiled-coil region" evidence="1">
    <location>
        <begin position="706"/>
        <end position="747"/>
    </location>
</feature>
<keyword evidence="2" id="KW-0812">Transmembrane</keyword>
<dbReference type="PANTHER" id="PTHR41259">
    <property type="entry name" value="DOUBLE-STRAND BREAK REPAIR RAD50 ATPASE, PUTATIVE-RELATED"/>
    <property type="match status" value="1"/>
</dbReference>